<gene>
    <name evidence="2" type="ORF">GBAR_LOCUS13837</name>
</gene>
<evidence type="ECO:0000313" key="3">
    <source>
        <dbReference type="Proteomes" id="UP001174909"/>
    </source>
</evidence>
<proteinExistence type="predicted"/>
<keyword evidence="1" id="KW-0812">Transmembrane</keyword>
<protein>
    <submittedName>
        <fullName evidence="2">Uncharacterized protein</fullName>
    </submittedName>
</protein>
<organism evidence="2 3">
    <name type="scientific">Geodia barretti</name>
    <name type="common">Barrett's horny sponge</name>
    <dbReference type="NCBI Taxonomy" id="519541"/>
    <lineage>
        <taxon>Eukaryota</taxon>
        <taxon>Metazoa</taxon>
        <taxon>Porifera</taxon>
        <taxon>Demospongiae</taxon>
        <taxon>Heteroscleromorpha</taxon>
        <taxon>Tetractinellida</taxon>
        <taxon>Astrophorina</taxon>
        <taxon>Geodiidae</taxon>
        <taxon>Geodia</taxon>
    </lineage>
</organism>
<dbReference type="AlphaFoldDB" id="A0AA35S5B3"/>
<reference evidence="2" key="1">
    <citation type="submission" date="2023-03" db="EMBL/GenBank/DDBJ databases">
        <authorList>
            <person name="Steffen K."/>
            <person name="Cardenas P."/>
        </authorList>
    </citation>
    <scope>NUCLEOTIDE SEQUENCE</scope>
</reference>
<dbReference type="EMBL" id="CASHTH010002027">
    <property type="protein sequence ID" value="CAI8023728.1"/>
    <property type="molecule type" value="Genomic_DNA"/>
</dbReference>
<keyword evidence="1" id="KW-0472">Membrane</keyword>
<feature type="transmembrane region" description="Helical" evidence="1">
    <location>
        <begin position="91"/>
        <end position="109"/>
    </location>
</feature>
<comment type="caution">
    <text evidence="2">The sequence shown here is derived from an EMBL/GenBank/DDBJ whole genome shotgun (WGS) entry which is preliminary data.</text>
</comment>
<sequence length="110" mass="12839">MSLMQTQVMECYCMTGNDSVLSVGFSLQMCLYLRKSYYTLPCDIHELQNWSCPPQMNRRGYLCSQCKEGYGFPVYSYALECVKCKDYKYSWIKYVAVVYGPLTVFYMIVA</sequence>
<accession>A0AA35S5B3</accession>
<evidence type="ECO:0000313" key="2">
    <source>
        <dbReference type="EMBL" id="CAI8023728.1"/>
    </source>
</evidence>
<dbReference type="Proteomes" id="UP001174909">
    <property type="component" value="Unassembled WGS sequence"/>
</dbReference>
<evidence type="ECO:0000256" key="1">
    <source>
        <dbReference type="SAM" id="Phobius"/>
    </source>
</evidence>
<keyword evidence="3" id="KW-1185">Reference proteome</keyword>
<feature type="non-terminal residue" evidence="2">
    <location>
        <position position="110"/>
    </location>
</feature>
<keyword evidence="1" id="KW-1133">Transmembrane helix</keyword>
<name>A0AA35S5B3_GEOBA</name>